<protein>
    <submittedName>
        <fullName evidence="3">Transposase</fullName>
    </submittedName>
</protein>
<feature type="domain" description="Transposase IS110-like N-terminal" evidence="1">
    <location>
        <begin position="47"/>
        <end position="204"/>
    </location>
</feature>
<organism evidence="3 4">
    <name type="scientific">Paenibacillus alvei</name>
    <name type="common">Bacillus alvei</name>
    <dbReference type="NCBI Taxonomy" id="44250"/>
    <lineage>
        <taxon>Bacteria</taxon>
        <taxon>Bacillati</taxon>
        <taxon>Bacillota</taxon>
        <taxon>Bacilli</taxon>
        <taxon>Bacillales</taxon>
        <taxon>Paenibacillaceae</taxon>
        <taxon>Paenibacillus</taxon>
    </lineage>
</organism>
<accession>A0A383RCL3</accession>
<feature type="domain" description="Transposase IS116/IS110/IS902 C-terminal" evidence="2">
    <location>
        <begin position="313"/>
        <end position="388"/>
    </location>
</feature>
<dbReference type="PANTHER" id="PTHR33055:SF15">
    <property type="entry name" value="TRANSPOSASE-RELATED"/>
    <property type="match status" value="1"/>
</dbReference>
<dbReference type="PANTHER" id="PTHR33055">
    <property type="entry name" value="TRANSPOSASE FOR INSERTION SEQUENCE ELEMENT IS1111A"/>
    <property type="match status" value="1"/>
</dbReference>
<dbReference type="Pfam" id="PF01548">
    <property type="entry name" value="DEDD_Tnp_IS110"/>
    <property type="match status" value="1"/>
</dbReference>
<gene>
    <name evidence="3" type="ORF">PBLR_12438</name>
</gene>
<dbReference type="AlphaFoldDB" id="A0A383RCL3"/>
<dbReference type="NCBIfam" id="NF033542">
    <property type="entry name" value="transpos_IS110"/>
    <property type="match status" value="1"/>
</dbReference>
<evidence type="ECO:0000313" key="4">
    <source>
        <dbReference type="Proteomes" id="UP000304148"/>
    </source>
</evidence>
<evidence type="ECO:0000259" key="2">
    <source>
        <dbReference type="Pfam" id="PF02371"/>
    </source>
</evidence>
<name>A0A383RCL3_PAEAL</name>
<dbReference type="InterPro" id="IPR002525">
    <property type="entry name" value="Transp_IS110-like_N"/>
</dbReference>
<dbReference type="Pfam" id="PF02371">
    <property type="entry name" value="Transposase_20"/>
    <property type="match status" value="1"/>
</dbReference>
<dbReference type="EMBL" id="LS992241">
    <property type="protein sequence ID" value="SYX84016.1"/>
    <property type="molecule type" value="Genomic_DNA"/>
</dbReference>
<dbReference type="InterPro" id="IPR003346">
    <property type="entry name" value="Transposase_20"/>
</dbReference>
<evidence type="ECO:0000259" key="1">
    <source>
        <dbReference type="Pfam" id="PF01548"/>
    </source>
</evidence>
<sequence length="448" mass="51349">MDRLASRCGLRKQLTLELRLPTWFQHASDLLGRRKDDMHYKAKHIYIGIDLHKKTHTAVVVNCWHEKLGEVTFENKPSAFPELIAFVKRFRKRGITPIYGLEDVGGYGRSLAVYLLEQKQQVKEVNSALSYAERKSHPSPQKSDSWDAECVAKILLNKLDILPEANPQDVYWTIGQLVTRRNGLIKALTSLKNQLHMQLSYHYPSYKKFFSELDGKCALAFWHKYPSPYLLKGETVETLAHFLRLTSNNACSTRKAEQLLAWIQADGDTTRTYQEQRDFLIRSHVRDIRFNKKEIAHVEGELHSMMQQLDLQLETMPGIDLVTSSALVAEIGDINRFPSADKLARFAGIAPVNFSSGGKGTNQKSRQGNRVLHGLFYNLAVQQVQVSKGSKKPRNPLFYEYFNRKKEEGKTPTQALVCVMRRLVNIIYGMMKHKTAFRLPEQVEKQAS</sequence>
<reference evidence="4" key="1">
    <citation type="submission" date="2018-08" db="EMBL/GenBank/DDBJ databases">
        <authorList>
            <person name="Chevrot R."/>
        </authorList>
    </citation>
    <scope>NUCLEOTIDE SEQUENCE [LARGE SCALE GENOMIC DNA]</scope>
</reference>
<dbReference type="GO" id="GO:0004803">
    <property type="term" value="F:transposase activity"/>
    <property type="evidence" value="ECO:0007669"/>
    <property type="project" value="InterPro"/>
</dbReference>
<dbReference type="GO" id="GO:0003677">
    <property type="term" value="F:DNA binding"/>
    <property type="evidence" value="ECO:0007669"/>
    <property type="project" value="InterPro"/>
</dbReference>
<dbReference type="InterPro" id="IPR047650">
    <property type="entry name" value="Transpos_IS110"/>
</dbReference>
<dbReference type="Proteomes" id="UP000304148">
    <property type="component" value="Chromosome"/>
</dbReference>
<dbReference type="GO" id="GO:0006313">
    <property type="term" value="P:DNA transposition"/>
    <property type="evidence" value="ECO:0007669"/>
    <property type="project" value="InterPro"/>
</dbReference>
<evidence type="ECO:0000313" key="3">
    <source>
        <dbReference type="EMBL" id="SYX84016.1"/>
    </source>
</evidence>
<proteinExistence type="predicted"/>